<feature type="transmembrane region" description="Helical" evidence="1">
    <location>
        <begin position="43"/>
        <end position="67"/>
    </location>
</feature>
<keyword evidence="3" id="KW-1185">Reference proteome</keyword>
<sequence length="124" mass="12247">MLRAALGAGVFFALHALLALAMPGALGGGDVKLAVPLGAVLGVLGPTWMLVALVVAAVVTLALIVVVPRWRSGAPHGPGLLGVTCALVIAVGVPGVSPVIAPRLPGADVELNAPLAIEGFRRVG</sequence>
<evidence type="ECO:0000313" key="2">
    <source>
        <dbReference type="EMBL" id="MFC7614194.1"/>
    </source>
</evidence>
<evidence type="ECO:0000313" key="3">
    <source>
        <dbReference type="Proteomes" id="UP001596512"/>
    </source>
</evidence>
<proteinExistence type="predicted"/>
<protein>
    <recommendedName>
        <fullName evidence="4">Leader peptidase (Prepilin peptidase) / N-methyltransferase</fullName>
    </recommendedName>
</protein>
<evidence type="ECO:0000256" key="1">
    <source>
        <dbReference type="SAM" id="Phobius"/>
    </source>
</evidence>
<comment type="caution">
    <text evidence="2">The sequence shown here is derived from an EMBL/GenBank/DDBJ whole genome shotgun (WGS) entry which is preliminary data.</text>
</comment>
<keyword evidence="1" id="KW-0472">Membrane</keyword>
<accession>A0ABW2TLF7</accession>
<reference evidence="3" key="1">
    <citation type="journal article" date="2019" name="Int. J. Syst. Evol. Microbiol.">
        <title>The Global Catalogue of Microorganisms (GCM) 10K type strain sequencing project: providing services to taxonomists for standard genome sequencing and annotation.</title>
        <authorList>
            <consortium name="The Broad Institute Genomics Platform"/>
            <consortium name="The Broad Institute Genome Sequencing Center for Infectious Disease"/>
            <person name="Wu L."/>
            <person name="Ma J."/>
        </authorList>
    </citation>
    <scope>NUCLEOTIDE SEQUENCE [LARGE SCALE GENOMIC DNA]</scope>
    <source>
        <strain evidence="3">JCM 17695</strain>
    </source>
</reference>
<organism evidence="2 3">
    <name type="scientific">Actinokineospora soli</name>
    <dbReference type="NCBI Taxonomy" id="1048753"/>
    <lineage>
        <taxon>Bacteria</taxon>
        <taxon>Bacillati</taxon>
        <taxon>Actinomycetota</taxon>
        <taxon>Actinomycetes</taxon>
        <taxon>Pseudonocardiales</taxon>
        <taxon>Pseudonocardiaceae</taxon>
        <taxon>Actinokineospora</taxon>
    </lineage>
</organism>
<dbReference type="Proteomes" id="UP001596512">
    <property type="component" value="Unassembled WGS sequence"/>
</dbReference>
<keyword evidence="1" id="KW-1133">Transmembrane helix</keyword>
<name>A0ABW2TLF7_9PSEU</name>
<gene>
    <name evidence="2" type="ORF">ACFQV2_12250</name>
</gene>
<keyword evidence="1" id="KW-0812">Transmembrane</keyword>
<evidence type="ECO:0008006" key="4">
    <source>
        <dbReference type="Google" id="ProtNLM"/>
    </source>
</evidence>
<feature type="transmembrane region" description="Helical" evidence="1">
    <location>
        <begin position="79"/>
        <end position="101"/>
    </location>
</feature>
<dbReference type="EMBL" id="JBHTEY010000004">
    <property type="protein sequence ID" value="MFC7614194.1"/>
    <property type="molecule type" value="Genomic_DNA"/>
</dbReference>